<keyword evidence="24 31" id="KW-0143">Chaperone</keyword>
<feature type="region of interest" description="Disordered" evidence="32">
    <location>
        <begin position="1674"/>
        <end position="1732"/>
    </location>
</feature>
<dbReference type="InterPro" id="IPR050240">
    <property type="entry name" value="DNA_pol_type-B"/>
</dbReference>
<keyword evidence="11" id="KW-0235">DNA replication</keyword>
<keyword evidence="23" id="KW-0238">DNA-binding</keyword>
<accession>A0AA39LZX7</accession>
<dbReference type="Gene3D" id="3.30.420.10">
    <property type="entry name" value="Ribonuclease H-like superfamily/Ribonuclease H"/>
    <property type="match status" value="1"/>
</dbReference>
<evidence type="ECO:0000256" key="29">
    <source>
        <dbReference type="ARBA" id="ARBA00049244"/>
    </source>
</evidence>
<keyword evidence="20" id="KW-0239">DNA-directed DNA polymerase</keyword>
<dbReference type="NCBIfam" id="TIGR02347">
    <property type="entry name" value="chap_CCT_zeta"/>
    <property type="match status" value="1"/>
</dbReference>
<feature type="compositionally biased region" description="Basic residues" evidence="32">
    <location>
        <begin position="1694"/>
        <end position="1707"/>
    </location>
</feature>
<feature type="compositionally biased region" description="Basic and acidic residues" evidence="32">
    <location>
        <begin position="1683"/>
        <end position="1693"/>
    </location>
</feature>
<evidence type="ECO:0000313" key="35">
    <source>
        <dbReference type="Proteomes" id="UP001175271"/>
    </source>
</evidence>
<dbReference type="InterPro" id="IPR025687">
    <property type="entry name" value="Znf-C4pol"/>
</dbReference>
<dbReference type="GO" id="GO:0006287">
    <property type="term" value="P:base-excision repair, gap-filling"/>
    <property type="evidence" value="ECO:0007669"/>
    <property type="project" value="TreeGrafter"/>
</dbReference>
<evidence type="ECO:0000256" key="17">
    <source>
        <dbReference type="ARBA" id="ARBA00022833"/>
    </source>
</evidence>
<evidence type="ECO:0000256" key="6">
    <source>
        <dbReference type="ARBA" id="ARBA00012417"/>
    </source>
</evidence>
<dbReference type="InterPro" id="IPR053374">
    <property type="entry name" value="TCP-1_chaperonin"/>
</dbReference>
<dbReference type="InterPro" id="IPR000504">
    <property type="entry name" value="RRM_dom"/>
</dbReference>
<keyword evidence="17" id="KW-0862">Zinc</keyword>
<comment type="subcellular location">
    <subcellularLocation>
        <location evidence="3">Cytoplasm</location>
    </subcellularLocation>
    <subcellularLocation>
        <location evidence="2">Nucleus</location>
    </subcellularLocation>
</comment>
<keyword evidence="15" id="KW-0863">Zinc-finger</keyword>
<dbReference type="CDD" id="cd05777">
    <property type="entry name" value="DNA_polB_delta_exo"/>
    <property type="match status" value="1"/>
</dbReference>
<evidence type="ECO:0000256" key="23">
    <source>
        <dbReference type="ARBA" id="ARBA00023125"/>
    </source>
</evidence>
<evidence type="ECO:0000256" key="19">
    <source>
        <dbReference type="ARBA" id="ARBA00022840"/>
    </source>
</evidence>
<dbReference type="PRINTS" id="PR00304">
    <property type="entry name" value="TCOMPLEXTCP1"/>
</dbReference>
<evidence type="ECO:0000256" key="22">
    <source>
        <dbReference type="ARBA" id="ARBA00023014"/>
    </source>
</evidence>
<evidence type="ECO:0000256" key="25">
    <source>
        <dbReference type="ARBA" id="ARBA00023242"/>
    </source>
</evidence>
<dbReference type="FunFam" id="3.30.420.10:FF:000004">
    <property type="entry name" value="DNA polymerase"/>
    <property type="match status" value="1"/>
</dbReference>
<sequence>MSSIECLNPKAQLARNAAALELNISGARGLQEVMSSNLGPKGTIKMLVSGAGDIKLTKDGNVLLHEMAIQHPTASLIAKASTAQDDVTGDGTTSTVLFIGELLKKAEGHVSEGLHPRLITEGFEIAHEKTLALLEEFKKSVKVDRALLIEVARTSLRTKLPQDLADHITECVVDAVLAIRINENDNQPDLHMIEKQEMHHETNMDTSLIRGLVLDHGARHPDMPKHVSNAYILTCNVSLEYEKTEVNAGLFYKTSAERERLLQAERSFITKRVEKIIELKKKVCDEATDGQKHGFVIINQKGIDPPSLDMLAQHGILALRRAKRRNMERLQLACGGEAVNSVDDLTPEVLGYAGKVYEHILGEDKYTFVEECKEPKSVTLLLKGPNKHSIVRIKDALHDGLRAVYNTLSDQAVVPGAGAFEIAAYCMLKKEAESVKGRARLGVEAYANALLVIPKTLATNGGWDAIDTIVKLVDERAASGGDVPVGIDLSSGEPMNPESEGIWDNYIVKKNSLSSSCVIACNLLQVDEVMRAGMTNLKTPQMSSAAMWKRPPLPDSIRTGGFAMQVVDLDYYIDDERPGSGVTFRLFGVTNKGNSVCVHVTGYTPYLYVLAPNGFGSEHVDLAIRVLNDQMKKASSNTGVGANQQLVTKIELVKGQNLYGYRDENQEKLTFLKVFVLIPKLIGICKSAVMNGVDLTASGSSQSLQCFEANIDQEIRFMADTDLVGCGWVELKKGDYKVRDRRHTRCQLEVNISVDKLVVHAPTSAEWSAVAPLRTLSFDIECMGRRGIFPEPKFDSVIQIANMVRLEGENEPFIKNCFVIGTCSPVIGSDIIECKDEQELLKKWTEFIQEVDPDIITGYNIQNFDLPYIINRAETLKIANPVSFLGRIEKTPSKVRETTLQSKQMGNRTMKSVNMEGRITFDVLQVVLRDYKLRSYTLNNVSYHFLCEQKEDVEYSIIPDLQNGTAETRRRLAVYCMKDALLPLKLLEKLMSIINYMEMARVTGVPLNFLLSRGQQVKVLSQILRKTKSENLFLPVIEARQNDGETYEGATVIEPKRGFYKEPIATLDFASLYPSIMIAHNFCYTTLLDKPMSGMVEGVDYIKTPSNNFFVKQSRRQGLLPKILEDLLSARKKAKTDLKNETDPFRKMVLNGRQLALKISANSVYGFTGATVGKLPCLQISQSVTAFGRQMIDLTKEAVEERYKKGALDGKCEKDAVVVYGDTDSVMVNFGVETVAEAMALGQDAAVEVSKQFIAPIKLEFEKVYAPFLLINKKRYAGLYFTRPDTYDKMDCKGLETVRRDNCPLVATVLGTCLKKLLIDRDPTGALDYAKAMISDLLCNRIDISMLIISKELTRKGDKYQSKLAHVELAERMRKRDAGSAPRLGDRVPYVMTAGCKNQPAYERAEDPIYVLQNSVPIDTEYYLKNQLAKPLARIFEPILGDKAETMLTEGSHTRVKSVSHSRVGGLAAFTKKSATCLGCKAVLKSGDDATCSHCKSNEPSIYLEKIAQLNDTQTKFGRLWTECQNCAGTLHEEVLCSSRDCPIFYMREKLRVDLRDQMAVLKRFGPPTWDCLKRAGPSLPSTVVAAADCLTLSIDFVNCRDVSILLWSNRTFCEREWSAFFAFEMDEYDPEEAYRTSEADMGDVARAYMDLKNRKDGGAGGSAVDEKMMSMLPKQEVAEGPSYERDRRGGGDRRRRSSRSPRHRSRSPRERRSDRGDRQRRGREEKPRKKYKYWDVPPVGYEHMTPKEYKEMQASGQIPRSTIQSSVPVVGPSVTCQSRRLYVGNIPFGCNEDTMLDFFNQQMHLTGLAQADGNPVLACQINLDKNFAFIEFRSIDETTAGMAFDGINFMGQQLKIRRPRDYQPMTTAYDLCVKMPVSNIVVDSPHKLFIDGLPSYLTDEQIKELLSSFGQLKSFNLALDDVTGQSKGYAFAEYLDPTLTDQAIAGLNGMQLGDKKLVVQLSNQGHRPTNTTAFAQVQAAGIDLSQGAGLPTVVLCLMNMITEEDLKDDEEYEDILDDIKEECSKYGHVKSLEIPRAVEGTVAAGVGKVFVEFTDASECQKAQAALTGRKFAGRVVVTSYFDPERYHNRRF</sequence>
<dbReference type="GO" id="GO:0140662">
    <property type="term" value="F:ATP-dependent protein folding chaperone"/>
    <property type="evidence" value="ECO:0007669"/>
    <property type="project" value="InterPro"/>
</dbReference>
<keyword evidence="10" id="KW-0548">Nucleotidyltransferase</keyword>
<dbReference type="CDD" id="cd12230">
    <property type="entry name" value="RRM1_U2AF65"/>
    <property type="match status" value="1"/>
</dbReference>
<dbReference type="SUPFAM" id="SSF54928">
    <property type="entry name" value="RNA-binding domain, RBD"/>
    <property type="match status" value="2"/>
</dbReference>
<dbReference type="InterPro" id="IPR056435">
    <property type="entry name" value="DPOD/Z_N"/>
</dbReference>
<evidence type="ECO:0000256" key="26">
    <source>
        <dbReference type="ARBA" id="ARBA00024411"/>
    </source>
</evidence>
<dbReference type="GO" id="GO:0005737">
    <property type="term" value="C:cytoplasm"/>
    <property type="evidence" value="ECO:0007669"/>
    <property type="project" value="UniProtKB-SubCell"/>
</dbReference>
<feature type="domain" description="RRM" evidence="33">
    <location>
        <begin position="1780"/>
        <end position="1862"/>
    </location>
</feature>
<dbReference type="Pfam" id="PF00076">
    <property type="entry name" value="RRM_1"/>
    <property type="match status" value="2"/>
</dbReference>
<reference evidence="34" key="1">
    <citation type="submission" date="2023-06" db="EMBL/GenBank/DDBJ databases">
        <title>Genomic analysis of the entomopathogenic nematode Steinernema hermaphroditum.</title>
        <authorList>
            <person name="Schwarz E.M."/>
            <person name="Heppert J.K."/>
            <person name="Baniya A."/>
            <person name="Schwartz H.T."/>
            <person name="Tan C.-H."/>
            <person name="Antoshechkin I."/>
            <person name="Sternberg P.W."/>
            <person name="Goodrich-Blair H."/>
            <person name="Dillman A.R."/>
        </authorList>
    </citation>
    <scope>NUCLEOTIDE SEQUENCE</scope>
    <source>
        <strain evidence="34">PS9179</strain>
        <tissue evidence="34">Whole animal</tissue>
    </source>
</reference>
<dbReference type="SMART" id="SM00360">
    <property type="entry name" value="RRM"/>
    <property type="match status" value="3"/>
</dbReference>
<dbReference type="NCBIfam" id="TIGR00592">
    <property type="entry name" value="pol2"/>
    <property type="match status" value="1"/>
</dbReference>
<dbReference type="InterPro" id="IPR006529">
    <property type="entry name" value="U2AF_lg"/>
</dbReference>
<organism evidence="34 35">
    <name type="scientific">Steinernema hermaphroditum</name>
    <dbReference type="NCBI Taxonomy" id="289476"/>
    <lineage>
        <taxon>Eukaryota</taxon>
        <taxon>Metazoa</taxon>
        <taxon>Ecdysozoa</taxon>
        <taxon>Nematoda</taxon>
        <taxon>Chromadorea</taxon>
        <taxon>Rhabditida</taxon>
        <taxon>Tylenchina</taxon>
        <taxon>Panagrolaimomorpha</taxon>
        <taxon>Strongyloidoidea</taxon>
        <taxon>Steinernematidae</taxon>
        <taxon>Steinernema</taxon>
    </lineage>
</organism>
<dbReference type="PANTHER" id="PTHR10322:SF23">
    <property type="entry name" value="DNA POLYMERASE DELTA CATALYTIC SUBUNIT"/>
    <property type="match status" value="1"/>
</dbReference>
<dbReference type="CDD" id="cd03342">
    <property type="entry name" value="TCP1_zeta"/>
    <property type="match status" value="1"/>
</dbReference>
<dbReference type="Pfam" id="PF24055">
    <property type="entry name" value="POL3_N"/>
    <property type="match status" value="1"/>
</dbReference>
<dbReference type="CDD" id="cd12232">
    <property type="entry name" value="RRM3_U2AF65"/>
    <property type="match status" value="1"/>
</dbReference>
<evidence type="ECO:0000256" key="27">
    <source>
        <dbReference type="ARBA" id="ARBA00030821"/>
    </source>
</evidence>
<evidence type="ECO:0000256" key="24">
    <source>
        <dbReference type="ARBA" id="ARBA00023186"/>
    </source>
</evidence>
<evidence type="ECO:0000256" key="20">
    <source>
        <dbReference type="ARBA" id="ARBA00022932"/>
    </source>
</evidence>
<evidence type="ECO:0000256" key="30">
    <source>
        <dbReference type="PROSITE-ProRule" id="PRU00176"/>
    </source>
</evidence>
<dbReference type="Gene3D" id="3.30.342.10">
    <property type="entry name" value="DNA Polymerase, chain B, domain 1"/>
    <property type="match status" value="1"/>
</dbReference>
<evidence type="ECO:0000256" key="13">
    <source>
        <dbReference type="ARBA" id="ARBA00022723"/>
    </source>
</evidence>
<dbReference type="InterPro" id="IPR027410">
    <property type="entry name" value="TCP-1-like_intermed_sf"/>
</dbReference>
<dbReference type="GO" id="GO:0003887">
    <property type="term" value="F:DNA-directed DNA polymerase activity"/>
    <property type="evidence" value="ECO:0007669"/>
    <property type="project" value="UniProtKB-KW"/>
</dbReference>
<evidence type="ECO:0000256" key="16">
    <source>
        <dbReference type="ARBA" id="ARBA00022801"/>
    </source>
</evidence>
<evidence type="ECO:0000256" key="31">
    <source>
        <dbReference type="RuleBase" id="RU004187"/>
    </source>
</evidence>
<dbReference type="Gene3D" id="3.30.260.10">
    <property type="entry name" value="TCP-1-like chaperonin intermediate domain"/>
    <property type="match status" value="1"/>
</dbReference>
<dbReference type="GO" id="GO:0006397">
    <property type="term" value="P:mRNA processing"/>
    <property type="evidence" value="ECO:0007669"/>
    <property type="project" value="InterPro"/>
</dbReference>
<dbReference type="PANTHER" id="PTHR10322">
    <property type="entry name" value="DNA POLYMERASE CATALYTIC SUBUNIT"/>
    <property type="match status" value="1"/>
</dbReference>
<dbReference type="Pfam" id="PF03104">
    <property type="entry name" value="DNA_pol_B_exo1"/>
    <property type="match status" value="1"/>
</dbReference>
<dbReference type="Proteomes" id="UP001175271">
    <property type="component" value="Unassembled WGS sequence"/>
</dbReference>
<dbReference type="EC" id="2.7.7.7" evidence="6"/>
<dbReference type="FunFam" id="3.50.7.10:FF:000004">
    <property type="entry name" value="T-complex protein 1 subunit zeta"/>
    <property type="match status" value="1"/>
</dbReference>
<feature type="compositionally biased region" description="Basic and acidic residues" evidence="32">
    <location>
        <begin position="1708"/>
        <end position="1728"/>
    </location>
</feature>
<comment type="cofactor">
    <cofactor evidence="1">
        <name>[4Fe-4S] cluster</name>
        <dbReference type="ChEBI" id="CHEBI:49883"/>
    </cofactor>
</comment>
<evidence type="ECO:0000256" key="21">
    <source>
        <dbReference type="ARBA" id="ARBA00023004"/>
    </source>
</evidence>
<keyword evidence="21" id="KW-0408">Iron</keyword>
<evidence type="ECO:0000256" key="8">
    <source>
        <dbReference type="ARBA" id="ARBA00022490"/>
    </source>
</evidence>
<dbReference type="InterPro" id="IPR043502">
    <property type="entry name" value="DNA/RNA_pol_sf"/>
</dbReference>
<dbReference type="GO" id="GO:0006297">
    <property type="term" value="P:nucleotide-excision repair, DNA gap filling"/>
    <property type="evidence" value="ECO:0007669"/>
    <property type="project" value="TreeGrafter"/>
</dbReference>
<evidence type="ECO:0000256" key="10">
    <source>
        <dbReference type="ARBA" id="ARBA00022695"/>
    </source>
</evidence>
<evidence type="ECO:0000256" key="11">
    <source>
        <dbReference type="ARBA" id="ARBA00022705"/>
    </source>
</evidence>
<dbReference type="InterPro" id="IPR042087">
    <property type="entry name" value="DNA_pol_B_thumb"/>
</dbReference>
<dbReference type="NCBIfam" id="TIGR01642">
    <property type="entry name" value="U2AF_lg"/>
    <property type="match status" value="1"/>
</dbReference>
<dbReference type="Pfam" id="PF00118">
    <property type="entry name" value="Cpn60_TCP1"/>
    <property type="match status" value="1"/>
</dbReference>
<dbReference type="Gene3D" id="1.10.287.690">
    <property type="entry name" value="Helix hairpin bin"/>
    <property type="match status" value="1"/>
</dbReference>
<evidence type="ECO:0000256" key="32">
    <source>
        <dbReference type="SAM" id="MobiDB-lite"/>
    </source>
</evidence>
<dbReference type="InterPro" id="IPR023211">
    <property type="entry name" value="DNA_pol_palm_dom_sf"/>
</dbReference>
<dbReference type="FunFam" id="1.10.287.690:FF:000001">
    <property type="entry name" value="DNA polymerase"/>
    <property type="match status" value="1"/>
</dbReference>
<dbReference type="InterPro" id="IPR036397">
    <property type="entry name" value="RNaseH_sf"/>
</dbReference>
<dbReference type="GO" id="GO:0051539">
    <property type="term" value="F:4 iron, 4 sulfur cluster binding"/>
    <property type="evidence" value="ECO:0007669"/>
    <property type="project" value="UniProtKB-KW"/>
</dbReference>
<evidence type="ECO:0000256" key="9">
    <source>
        <dbReference type="ARBA" id="ARBA00022679"/>
    </source>
</evidence>
<gene>
    <name evidence="34" type="ORF">QR680_012088</name>
</gene>
<evidence type="ECO:0000256" key="18">
    <source>
        <dbReference type="ARBA" id="ARBA00022839"/>
    </source>
</evidence>
<dbReference type="PROSITE" id="PS00116">
    <property type="entry name" value="DNA_POLYMERASE_B"/>
    <property type="match status" value="1"/>
</dbReference>
<comment type="similarity">
    <text evidence="4">Belongs to the DNA polymerase type-B family.</text>
</comment>
<keyword evidence="25" id="KW-0539">Nucleus</keyword>
<dbReference type="SUPFAM" id="SSF56672">
    <property type="entry name" value="DNA/RNA polymerases"/>
    <property type="match status" value="1"/>
</dbReference>
<keyword evidence="19 31" id="KW-0067">ATP-binding</keyword>
<dbReference type="GO" id="GO:0008270">
    <property type="term" value="F:zinc ion binding"/>
    <property type="evidence" value="ECO:0007669"/>
    <property type="project" value="UniProtKB-KW"/>
</dbReference>
<evidence type="ECO:0000256" key="14">
    <source>
        <dbReference type="ARBA" id="ARBA00022741"/>
    </source>
</evidence>
<dbReference type="SMART" id="SM00486">
    <property type="entry name" value="POLBc"/>
    <property type="match status" value="1"/>
</dbReference>
<evidence type="ECO:0000256" key="5">
    <source>
        <dbReference type="ARBA" id="ARBA00008020"/>
    </source>
</evidence>
<dbReference type="InterPro" id="IPR027409">
    <property type="entry name" value="GroEL-like_apical_dom_sf"/>
</dbReference>
<dbReference type="GO" id="GO:0045004">
    <property type="term" value="P:DNA replication proofreading"/>
    <property type="evidence" value="ECO:0007669"/>
    <property type="project" value="TreeGrafter"/>
</dbReference>
<dbReference type="InterPro" id="IPR035979">
    <property type="entry name" value="RBD_domain_sf"/>
</dbReference>
<dbReference type="SUPFAM" id="SSF53098">
    <property type="entry name" value="Ribonuclease H-like"/>
    <property type="match status" value="1"/>
</dbReference>
<dbReference type="PROSITE" id="PS50102">
    <property type="entry name" value="RRM"/>
    <property type="match status" value="3"/>
</dbReference>
<dbReference type="CDD" id="cd12231">
    <property type="entry name" value="RRM2_U2AF65"/>
    <property type="match status" value="1"/>
</dbReference>
<evidence type="ECO:0000313" key="34">
    <source>
        <dbReference type="EMBL" id="KAK0415727.1"/>
    </source>
</evidence>
<dbReference type="GO" id="GO:0043625">
    <property type="term" value="C:delta DNA polymerase complex"/>
    <property type="evidence" value="ECO:0007669"/>
    <property type="project" value="TreeGrafter"/>
</dbReference>
<dbReference type="FunFam" id="1.10.132.60:FF:000001">
    <property type="entry name" value="DNA polymerase"/>
    <property type="match status" value="1"/>
</dbReference>
<keyword evidence="9" id="KW-0808">Transferase</keyword>
<name>A0AA39LZX7_9BILA</name>
<dbReference type="InterPro" id="IPR017964">
    <property type="entry name" value="DNA-dir_DNA_pol_B_CS"/>
</dbReference>
<keyword evidence="35" id="KW-1185">Reference proteome</keyword>
<dbReference type="SUPFAM" id="SSF48592">
    <property type="entry name" value="GroEL equatorial domain-like"/>
    <property type="match status" value="1"/>
</dbReference>
<evidence type="ECO:0000256" key="15">
    <source>
        <dbReference type="ARBA" id="ARBA00022771"/>
    </source>
</evidence>
<keyword evidence="7" id="KW-0004">4Fe-4S</keyword>
<comment type="caution">
    <text evidence="34">The sequence shown here is derived from an EMBL/GenBank/DDBJ whole genome shotgun (WGS) entry which is preliminary data.</text>
</comment>
<evidence type="ECO:0000259" key="33">
    <source>
        <dbReference type="PROSITE" id="PS50102"/>
    </source>
</evidence>
<keyword evidence="8" id="KW-0963">Cytoplasm</keyword>
<dbReference type="PROSITE" id="PS00751">
    <property type="entry name" value="TCP1_2"/>
    <property type="match status" value="1"/>
</dbReference>
<keyword evidence="22" id="KW-0411">Iron-sulfur</keyword>
<feature type="domain" description="RRM" evidence="33">
    <location>
        <begin position="1887"/>
        <end position="1965"/>
    </location>
</feature>
<dbReference type="InterPro" id="IPR012337">
    <property type="entry name" value="RNaseH-like_sf"/>
</dbReference>
<dbReference type="FunFam" id="1.10.560.10:FF:000058">
    <property type="entry name" value="T-complex protein 1 subunit zeta"/>
    <property type="match status" value="1"/>
</dbReference>
<evidence type="ECO:0000256" key="4">
    <source>
        <dbReference type="ARBA" id="ARBA00005755"/>
    </source>
</evidence>
<dbReference type="InterPro" id="IPR012722">
    <property type="entry name" value="Chap_CCT_zeta"/>
</dbReference>
<evidence type="ECO:0000256" key="2">
    <source>
        <dbReference type="ARBA" id="ARBA00004123"/>
    </source>
</evidence>
<dbReference type="GO" id="GO:0016887">
    <property type="term" value="F:ATP hydrolysis activity"/>
    <property type="evidence" value="ECO:0007669"/>
    <property type="project" value="InterPro"/>
</dbReference>
<dbReference type="InterPro" id="IPR027413">
    <property type="entry name" value="GROEL-like_equatorial_sf"/>
</dbReference>
<dbReference type="InterPro" id="IPR017998">
    <property type="entry name" value="Chaperone_TCP-1"/>
</dbReference>
<dbReference type="Gene3D" id="3.30.70.330">
    <property type="match status" value="3"/>
</dbReference>
<proteinExistence type="inferred from homology"/>
<dbReference type="GO" id="GO:0005524">
    <property type="term" value="F:ATP binding"/>
    <property type="evidence" value="ECO:0007669"/>
    <property type="project" value="UniProtKB-KW"/>
</dbReference>
<protein>
    <recommendedName>
        <fullName evidence="26">DNA polymerase delta catalytic subunit</fullName>
        <ecNumber evidence="6">2.7.7.7</ecNumber>
    </recommendedName>
    <alternativeName>
        <fullName evidence="28">3'-5' exodeoxyribonuclease</fullName>
    </alternativeName>
    <alternativeName>
        <fullName evidence="27">U2 snRNP auxiliary factor large subunit</fullName>
    </alternativeName>
</protein>
<keyword evidence="13" id="KW-0479">Metal-binding</keyword>
<dbReference type="EMBL" id="JAUCMV010000002">
    <property type="protein sequence ID" value="KAK0415727.1"/>
    <property type="molecule type" value="Genomic_DNA"/>
</dbReference>
<evidence type="ECO:0000256" key="12">
    <source>
        <dbReference type="ARBA" id="ARBA00022722"/>
    </source>
</evidence>
<dbReference type="Gene3D" id="1.10.560.10">
    <property type="entry name" value="GroEL-like equatorial domain"/>
    <property type="match status" value="1"/>
</dbReference>
<keyword evidence="30" id="KW-0694">RNA-binding</keyword>
<dbReference type="GO" id="GO:0003723">
    <property type="term" value="F:RNA binding"/>
    <property type="evidence" value="ECO:0007669"/>
    <property type="project" value="UniProtKB-UniRule"/>
</dbReference>
<dbReference type="Gene3D" id="3.90.1600.10">
    <property type="entry name" value="Palm domain of DNA polymerase"/>
    <property type="match status" value="1"/>
</dbReference>
<evidence type="ECO:0000256" key="1">
    <source>
        <dbReference type="ARBA" id="ARBA00001966"/>
    </source>
</evidence>
<dbReference type="InterPro" id="IPR012677">
    <property type="entry name" value="Nucleotide-bd_a/b_plait_sf"/>
</dbReference>
<dbReference type="InterPro" id="IPR002194">
    <property type="entry name" value="Chaperonin_TCP-1_CS"/>
</dbReference>
<comment type="similarity">
    <text evidence="5 31">Belongs to the TCP-1 chaperonin family.</text>
</comment>
<dbReference type="NCBIfam" id="NF041083">
    <property type="entry name" value="thermosome_beta"/>
    <property type="match status" value="1"/>
</dbReference>
<dbReference type="SUPFAM" id="SSF52029">
    <property type="entry name" value="GroEL apical domain-like"/>
    <property type="match status" value="1"/>
</dbReference>
<feature type="domain" description="RRM" evidence="33">
    <location>
        <begin position="1994"/>
        <end position="2084"/>
    </location>
</feature>
<dbReference type="CDD" id="cd05533">
    <property type="entry name" value="POLBc_delta"/>
    <property type="match status" value="1"/>
</dbReference>
<dbReference type="GO" id="GO:0008296">
    <property type="term" value="F:3'-5'-DNA exonuclease activity"/>
    <property type="evidence" value="ECO:0007669"/>
    <property type="project" value="TreeGrafter"/>
</dbReference>
<dbReference type="FunFam" id="1.10.560.10:FF:000038">
    <property type="entry name" value="Chaperonin containing TCP1 subunit 6B"/>
    <property type="match status" value="1"/>
</dbReference>
<evidence type="ECO:0000256" key="28">
    <source>
        <dbReference type="ARBA" id="ARBA00042791"/>
    </source>
</evidence>
<keyword evidence="12" id="KW-0540">Nuclease</keyword>
<dbReference type="Gene3D" id="1.10.132.60">
    <property type="entry name" value="DNA polymerase family B, C-terminal domain"/>
    <property type="match status" value="1"/>
</dbReference>
<evidence type="ECO:0000256" key="3">
    <source>
        <dbReference type="ARBA" id="ARBA00004496"/>
    </source>
</evidence>
<keyword evidence="16" id="KW-0378">Hydrolase</keyword>
<dbReference type="Pfam" id="PF14260">
    <property type="entry name" value="zf-C4pol"/>
    <property type="match status" value="1"/>
</dbReference>
<dbReference type="InterPro" id="IPR006172">
    <property type="entry name" value="DNA-dir_DNA_pol_B"/>
</dbReference>
<evidence type="ECO:0000256" key="7">
    <source>
        <dbReference type="ARBA" id="ARBA00022485"/>
    </source>
</evidence>
<dbReference type="SUPFAM" id="SSF54849">
    <property type="entry name" value="GroEL-intermediate domain like"/>
    <property type="match status" value="1"/>
</dbReference>
<dbReference type="GO" id="GO:0003677">
    <property type="term" value="F:DNA binding"/>
    <property type="evidence" value="ECO:0007669"/>
    <property type="project" value="UniProtKB-KW"/>
</dbReference>
<dbReference type="Gene3D" id="3.50.7.10">
    <property type="entry name" value="GroEL"/>
    <property type="match status" value="1"/>
</dbReference>
<dbReference type="FunFam" id="3.30.70.330:FF:000097">
    <property type="entry name" value="U2 snRNP auxiliary factor large subunit"/>
    <property type="match status" value="1"/>
</dbReference>
<comment type="catalytic activity">
    <reaction evidence="29">
        <text>DNA(n) + a 2'-deoxyribonucleoside 5'-triphosphate = DNA(n+1) + diphosphate</text>
        <dbReference type="Rhea" id="RHEA:22508"/>
        <dbReference type="Rhea" id="RHEA-COMP:17339"/>
        <dbReference type="Rhea" id="RHEA-COMP:17340"/>
        <dbReference type="ChEBI" id="CHEBI:33019"/>
        <dbReference type="ChEBI" id="CHEBI:61560"/>
        <dbReference type="ChEBI" id="CHEBI:173112"/>
        <dbReference type="EC" id="2.7.7.7"/>
    </reaction>
</comment>
<dbReference type="PROSITE" id="PS00995">
    <property type="entry name" value="TCP1_3"/>
    <property type="match status" value="1"/>
</dbReference>
<dbReference type="InterPro" id="IPR006133">
    <property type="entry name" value="DNA-dir_DNA_pol_B_exonuc"/>
</dbReference>
<dbReference type="GO" id="GO:0051082">
    <property type="term" value="F:unfolded protein binding"/>
    <property type="evidence" value="ECO:0007669"/>
    <property type="project" value="InterPro"/>
</dbReference>
<keyword evidence="18" id="KW-0269">Exonuclease</keyword>
<keyword evidence="14 31" id="KW-0547">Nucleotide-binding</keyword>
<dbReference type="InterPro" id="IPR002423">
    <property type="entry name" value="Cpn60/GroEL/TCP-1"/>
</dbReference>
<dbReference type="Pfam" id="PF00136">
    <property type="entry name" value="DNA_pol_B"/>
    <property type="match status" value="1"/>
</dbReference>
<dbReference type="InterPro" id="IPR006134">
    <property type="entry name" value="DNA-dir_DNA_pol_B_multi_dom"/>
</dbReference>